<gene>
    <name evidence="2" type="ORF">CPELLU_LOCUS22050</name>
</gene>
<protein>
    <submittedName>
        <fullName evidence="2">10499_t:CDS:1</fullName>
    </submittedName>
</protein>
<dbReference type="OrthoDB" id="2474078at2759"/>
<feature type="non-terminal residue" evidence="2">
    <location>
        <position position="53"/>
    </location>
</feature>
<dbReference type="EMBL" id="CAJVQA010090775">
    <property type="protein sequence ID" value="CAG8840669.1"/>
    <property type="molecule type" value="Genomic_DNA"/>
</dbReference>
<proteinExistence type="predicted"/>
<feature type="non-terminal residue" evidence="2">
    <location>
        <position position="1"/>
    </location>
</feature>
<comment type="caution">
    <text evidence="2">The sequence shown here is derived from an EMBL/GenBank/DDBJ whole genome shotgun (WGS) entry which is preliminary data.</text>
</comment>
<sequence>DLGNINTNQQEQSKSMEEVDIDEPQSEEIFCNTIDAKENKEMSNPTLIKNDQA</sequence>
<name>A0A9N9PNQ9_9GLOM</name>
<evidence type="ECO:0000256" key="1">
    <source>
        <dbReference type="SAM" id="MobiDB-lite"/>
    </source>
</evidence>
<keyword evidence="3" id="KW-1185">Reference proteome</keyword>
<organism evidence="2 3">
    <name type="scientific">Cetraspora pellucida</name>
    <dbReference type="NCBI Taxonomy" id="1433469"/>
    <lineage>
        <taxon>Eukaryota</taxon>
        <taxon>Fungi</taxon>
        <taxon>Fungi incertae sedis</taxon>
        <taxon>Mucoromycota</taxon>
        <taxon>Glomeromycotina</taxon>
        <taxon>Glomeromycetes</taxon>
        <taxon>Diversisporales</taxon>
        <taxon>Gigasporaceae</taxon>
        <taxon>Cetraspora</taxon>
    </lineage>
</organism>
<feature type="compositionally biased region" description="Polar residues" evidence="1">
    <location>
        <begin position="1"/>
        <end position="13"/>
    </location>
</feature>
<feature type="region of interest" description="Disordered" evidence="1">
    <location>
        <begin position="1"/>
        <end position="25"/>
    </location>
</feature>
<evidence type="ECO:0000313" key="3">
    <source>
        <dbReference type="Proteomes" id="UP000789759"/>
    </source>
</evidence>
<reference evidence="2" key="1">
    <citation type="submission" date="2021-06" db="EMBL/GenBank/DDBJ databases">
        <authorList>
            <person name="Kallberg Y."/>
            <person name="Tangrot J."/>
            <person name="Rosling A."/>
        </authorList>
    </citation>
    <scope>NUCLEOTIDE SEQUENCE</scope>
    <source>
        <strain evidence="2">FL966</strain>
    </source>
</reference>
<dbReference type="Proteomes" id="UP000789759">
    <property type="component" value="Unassembled WGS sequence"/>
</dbReference>
<accession>A0A9N9PNQ9</accession>
<evidence type="ECO:0000313" key="2">
    <source>
        <dbReference type="EMBL" id="CAG8840669.1"/>
    </source>
</evidence>
<dbReference type="AlphaFoldDB" id="A0A9N9PNQ9"/>